<accession>A0AAU4K4B8</accession>
<name>A0AAU4K4B8_9NOCA</name>
<dbReference type="SUPFAM" id="SSF54427">
    <property type="entry name" value="NTF2-like"/>
    <property type="match status" value="1"/>
</dbReference>
<dbReference type="InterPro" id="IPR032710">
    <property type="entry name" value="NTF2-like_dom_sf"/>
</dbReference>
<dbReference type="InterPro" id="IPR037401">
    <property type="entry name" value="SnoaL-like"/>
</dbReference>
<evidence type="ECO:0000313" key="3">
    <source>
        <dbReference type="Proteomes" id="UP001432128"/>
    </source>
</evidence>
<protein>
    <submittedName>
        <fullName evidence="2">Nuclear transport factor 2 family protein</fullName>
    </submittedName>
</protein>
<dbReference type="Gene3D" id="3.10.450.50">
    <property type="match status" value="1"/>
</dbReference>
<dbReference type="RefSeq" id="WP_328858140.1">
    <property type="nucleotide sequence ID" value="NZ_CP108021.1"/>
</dbReference>
<evidence type="ECO:0000259" key="1">
    <source>
        <dbReference type="Pfam" id="PF12680"/>
    </source>
</evidence>
<reference evidence="2 3" key="1">
    <citation type="submission" date="2022-10" db="EMBL/GenBank/DDBJ databases">
        <title>The complete genomes of actinobacterial strains from the NBC collection.</title>
        <authorList>
            <person name="Joergensen T.S."/>
            <person name="Alvarez Arevalo M."/>
            <person name="Sterndorff E.B."/>
            <person name="Faurdal D."/>
            <person name="Vuksanovic O."/>
            <person name="Mourched A.-S."/>
            <person name="Charusanti P."/>
            <person name="Shaw S."/>
            <person name="Blin K."/>
            <person name="Weber T."/>
        </authorList>
    </citation>
    <scope>NUCLEOTIDE SEQUENCE [LARGE SCALE GENOMIC DNA]</scope>
    <source>
        <strain evidence="2 3">NBC_00319</strain>
    </source>
</reference>
<organism evidence="2 3">
    <name type="scientific">Williamsia herbipolensis</name>
    <dbReference type="NCBI Taxonomy" id="1603258"/>
    <lineage>
        <taxon>Bacteria</taxon>
        <taxon>Bacillati</taxon>
        <taxon>Actinomycetota</taxon>
        <taxon>Actinomycetes</taxon>
        <taxon>Mycobacteriales</taxon>
        <taxon>Nocardiaceae</taxon>
        <taxon>Williamsia</taxon>
    </lineage>
</organism>
<dbReference type="AlphaFoldDB" id="A0AAU4K4B8"/>
<dbReference type="EMBL" id="CP108021">
    <property type="protein sequence ID" value="WUM20945.1"/>
    <property type="molecule type" value="Genomic_DNA"/>
</dbReference>
<dbReference type="Pfam" id="PF12680">
    <property type="entry name" value="SnoaL_2"/>
    <property type="match status" value="1"/>
</dbReference>
<sequence>MNGHTDTVDLDGLVDRYLDIWNDTDPVARREKIDTLFAGDGRYVDPLATARGRGEFDELVAGAQRQFAGLTFRRGHVFDAHHDLARFTWELATDRDAEPIAVGFDVVEVDGAGRIHRVSGFLDVMPA</sequence>
<gene>
    <name evidence="2" type="ORF">OG579_03730</name>
</gene>
<evidence type="ECO:0000313" key="2">
    <source>
        <dbReference type="EMBL" id="WUM20945.1"/>
    </source>
</evidence>
<dbReference type="KEGG" id="whr:OG579_03730"/>
<keyword evidence="3" id="KW-1185">Reference proteome</keyword>
<proteinExistence type="predicted"/>
<feature type="domain" description="SnoaL-like" evidence="1">
    <location>
        <begin position="14"/>
        <end position="116"/>
    </location>
</feature>
<dbReference type="Proteomes" id="UP001432128">
    <property type="component" value="Chromosome"/>
</dbReference>